<sequence length="588" mass="67778">MPVDCVISALSSDSDSVKEQVAPKEPVPRAQKRRRSKASVPQTDDRASEQSLRALLGRECKCKRKNCLQQFVPAKDFQSLLDYRKHWFDLHKLDQDSYAFDRVKDICRRHWESQDEGRMHWVILEKRVCRRAWKALHGMGHLACSFFFTAEKVVLVDRSKRLTRLYSAVENGAESAPVDLRFITKPESRTGAVADSVRSDVVSYLTHIYESVAETLPDLRDTAFDDIDPTSIPSIKPGPVDVYSIELKRQCEQNSVACGLKASKPRKKRKAVEMNLERTQGETAKEMKFLPPGFMKEYWVQYCEVSTLQTPASFPTFWRVWLKEFYFLQFRSDSQHAVCTTCVRHRQMIRGLGAHLRARKSQIELFHDHLKAQYSDRILYWEKRAMSRLRGNIVCIIADGMDQMKFSLPRTPITKGKEFSSFQKVKLHVSAAICHGRFVLFTVGLPTTKKDGNMSCELLAHCLTLLERQGQCLSTTQLFLQHDNTCREFKNNHGVRWMIGQVFSKNIDRIQASYLRSGHTHEDVDQCFGQLSKYLLKCRDLQTPDDVKTAITGFLSQCKMPFEGERHCVFLNEPRDWYLGCVGGLHWG</sequence>
<dbReference type="EMBL" id="CAMXCT020001619">
    <property type="protein sequence ID" value="CAL1145067.1"/>
    <property type="molecule type" value="Genomic_DNA"/>
</dbReference>
<accession>A0A9P1CIE8</accession>
<reference evidence="4" key="2">
    <citation type="submission" date="2024-04" db="EMBL/GenBank/DDBJ databases">
        <authorList>
            <person name="Chen Y."/>
            <person name="Shah S."/>
            <person name="Dougan E. K."/>
            <person name="Thang M."/>
            <person name="Chan C."/>
        </authorList>
    </citation>
    <scope>NUCLEOTIDE SEQUENCE [LARGE SCALE GENOMIC DNA]</scope>
</reference>
<evidence type="ECO:0000259" key="2">
    <source>
        <dbReference type="Pfam" id="PF25273"/>
    </source>
</evidence>
<comment type="caution">
    <text evidence="3">The sequence shown here is derived from an EMBL/GenBank/DDBJ whole genome shotgun (WGS) entry which is preliminary data.</text>
</comment>
<keyword evidence="5" id="KW-1185">Reference proteome</keyword>
<evidence type="ECO:0000256" key="1">
    <source>
        <dbReference type="SAM" id="MobiDB-lite"/>
    </source>
</evidence>
<feature type="region of interest" description="Disordered" evidence="1">
    <location>
        <begin position="10"/>
        <end position="49"/>
    </location>
</feature>
<reference evidence="3" key="1">
    <citation type="submission" date="2022-10" db="EMBL/GenBank/DDBJ databases">
        <authorList>
            <person name="Chen Y."/>
            <person name="Dougan E. K."/>
            <person name="Chan C."/>
            <person name="Rhodes N."/>
            <person name="Thang M."/>
        </authorList>
    </citation>
    <scope>NUCLEOTIDE SEQUENCE</scope>
</reference>
<evidence type="ECO:0000313" key="4">
    <source>
        <dbReference type="EMBL" id="CAL1145067.1"/>
    </source>
</evidence>
<dbReference type="EMBL" id="CAMXCT010001619">
    <property type="protein sequence ID" value="CAI3991692.1"/>
    <property type="molecule type" value="Genomic_DNA"/>
</dbReference>
<evidence type="ECO:0000313" key="5">
    <source>
        <dbReference type="Proteomes" id="UP001152797"/>
    </source>
</evidence>
<dbReference type="EMBL" id="CAMXCT030001619">
    <property type="protein sequence ID" value="CAL4779004.1"/>
    <property type="molecule type" value="Genomic_DNA"/>
</dbReference>
<protein>
    <recommendedName>
        <fullName evidence="2">DUF7869 domain-containing protein</fullName>
    </recommendedName>
</protein>
<organism evidence="3">
    <name type="scientific">Cladocopium goreaui</name>
    <dbReference type="NCBI Taxonomy" id="2562237"/>
    <lineage>
        <taxon>Eukaryota</taxon>
        <taxon>Sar</taxon>
        <taxon>Alveolata</taxon>
        <taxon>Dinophyceae</taxon>
        <taxon>Suessiales</taxon>
        <taxon>Symbiodiniaceae</taxon>
        <taxon>Cladocopium</taxon>
    </lineage>
</organism>
<dbReference type="Proteomes" id="UP001152797">
    <property type="component" value="Unassembled WGS sequence"/>
</dbReference>
<proteinExistence type="predicted"/>
<dbReference type="AlphaFoldDB" id="A0A9P1CIE8"/>
<gene>
    <name evidence="3" type="ORF">C1SCF055_LOCUS18579</name>
</gene>
<dbReference type="PANTHER" id="PTHR33153:SF3">
    <property type="entry name" value="TRAFFICKING PROTEIN PARTICLE COMPLEX SUBUNIT 11 DOMAIN-CONTAINING PROTEIN"/>
    <property type="match status" value="1"/>
</dbReference>
<evidence type="ECO:0000313" key="3">
    <source>
        <dbReference type="EMBL" id="CAI3991692.1"/>
    </source>
</evidence>
<feature type="domain" description="DUF7869" evidence="2">
    <location>
        <begin position="418"/>
        <end position="552"/>
    </location>
</feature>
<dbReference type="OrthoDB" id="410478at2759"/>
<dbReference type="PANTHER" id="PTHR33153">
    <property type="entry name" value="MYND-TYPE DOMAIN-CONTAINING PROTEIN"/>
    <property type="match status" value="1"/>
</dbReference>
<dbReference type="Pfam" id="PF25273">
    <property type="entry name" value="DUF7869"/>
    <property type="match status" value="1"/>
</dbReference>
<name>A0A9P1CIE8_9DINO</name>
<dbReference type="InterPro" id="IPR057191">
    <property type="entry name" value="DUF7869"/>
</dbReference>